<dbReference type="InterPro" id="IPR041479">
    <property type="entry name" value="TetR_CgmR_C"/>
</dbReference>
<gene>
    <name evidence="7" type="ORF">LHA35_11565</name>
</gene>
<name>A0A9X1ID83_9PROT</name>
<dbReference type="GO" id="GO:0003700">
    <property type="term" value="F:DNA-binding transcription factor activity"/>
    <property type="evidence" value="ECO:0007669"/>
    <property type="project" value="TreeGrafter"/>
</dbReference>
<feature type="DNA-binding region" description="H-T-H motif" evidence="4">
    <location>
        <begin position="42"/>
        <end position="61"/>
    </location>
</feature>
<evidence type="ECO:0000259" key="6">
    <source>
        <dbReference type="PROSITE" id="PS50977"/>
    </source>
</evidence>
<dbReference type="InterPro" id="IPR001647">
    <property type="entry name" value="HTH_TetR"/>
</dbReference>
<dbReference type="InterPro" id="IPR050109">
    <property type="entry name" value="HTH-type_TetR-like_transc_reg"/>
</dbReference>
<dbReference type="Pfam" id="PF17937">
    <property type="entry name" value="TetR_C_28"/>
    <property type="match status" value="1"/>
</dbReference>
<evidence type="ECO:0000256" key="1">
    <source>
        <dbReference type="ARBA" id="ARBA00023015"/>
    </source>
</evidence>
<dbReference type="InterPro" id="IPR009057">
    <property type="entry name" value="Homeodomain-like_sf"/>
</dbReference>
<dbReference type="Proteomes" id="UP001139311">
    <property type="component" value="Unassembled WGS sequence"/>
</dbReference>
<keyword evidence="8" id="KW-1185">Reference proteome</keyword>
<dbReference type="RefSeq" id="WP_226608406.1">
    <property type="nucleotide sequence ID" value="NZ_JAJAQI010000015.1"/>
</dbReference>
<feature type="region of interest" description="Disordered" evidence="5">
    <location>
        <begin position="1"/>
        <end position="20"/>
    </location>
</feature>
<keyword evidence="2 4" id="KW-0238">DNA-binding</keyword>
<dbReference type="EMBL" id="JAJAQI010000015">
    <property type="protein sequence ID" value="MCB4822372.1"/>
    <property type="molecule type" value="Genomic_DNA"/>
</dbReference>
<evidence type="ECO:0000256" key="4">
    <source>
        <dbReference type="PROSITE-ProRule" id="PRU00335"/>
    </source>
</evidence>
<reference evidence="7" key="1">
    <citation type="submission" date="2021-10" db="EMBL/GenBank/DDBJ databases">
        <title>Roseicella aerolatum sp. nov., isolated from aerosols of e-waste dismantling site.</title>
        <authorList>
            <person name="Qin T."/>
        </authorList>
    </citation>
    <scope>NUCLEOTIDE SEQUENCE</scope>
    <source>
        <strain evidence="7">GB24</strain>
    </source>
</reference>
<evidence type="ECO:0000256" key="2">
    <source>
        <dbReference type="ARBA" id="ARBA00023125"/>
    </source>
</evidence>
<dbReference type="GO" id="GO:0000976">
    <property type="term" value="F:transcription cis-regulatory region binding"/>
    <property type="evidence" value="ECO:0007669"/>
    <property type="project" value="TreeGrafter"/>
</dbReference>
<evidence type="ECO:0000313" key="8">
    <source>
        <dbReference type="Proteomes" id="UP001139311"/>
    </source>
</evidence>
<organism evidence="7 8">
    <name type="scientific">Roseicella aerolata</name>
    <dbReference type="NCBI Taxonomy" id="2883479"/>
    <lineage>
        <taxon>Bacteria</taxon>
        <taxon>Pseudomonadati</taxon>
        <taxon>Pseudomonadota</taxon>
        <taxon>Alphaproteobacteria</taxon>
        <taxon>Acetobacterales</taxon>
        <taxon>Roseomonadaceae</taxon>
        <taxon>Roseicella</taxon>
    </lineage>
</organism>
<dbReference type="PROSITE" id="PS50977">
    <property type="entry name" value="HTH_TETR_2"/>
    <property type="match status" value="1"/>
</dbReference>
<dbReference type="AlphaFoldDB" id="A0A9X1ID83"/>
<dbReference type="PRINTS" id="PR00455">
    <property type="entry name" value="HTHTETR"/>
</dbReference>
<protein>
    <submittedName>
        <fullName evidence="7">TetR/AcrR family transcriptional regulator</fullName>
    </submittedName>
</protein>
<accession>A0A9X1ID83</accession>
<sequence>MSDGPATVQATPPQAPAAGDARTRILDAAEAIVRARGVSGLTLEAAAREAGVSKGGLLYHFASKEALLTGLLARMAEWMRLDFEAAIAAQPEGPGRVARAMLAWAFELTPEASNERCDRAAAVFLAAFHHDPALLGPIRAVIARMREAVAADGLPPGHGGIIMAAGDGLFMARIFGLYTPTGQERQDMHAALSRLLEQRP</sequence>
<dbReference type="PANTHER" id="PTHR30055">
    <property type="entry name" value="HTH-TYPE TRANSCRIPTIONAL REGULATOR RUTR"/>
    <property type="match status" value="1"/>
</dbReference>
<feature type="domain" description="HTH tetR-type" evidence="6">
    <location>
        <begin position="19"/>
        <end position="79"/>
    </location>
</feature>
<comment type="caution">
    <text evidence="7">The sequence shown here is derived from an EMBL/GenBank/DDBJ whole genome shotgun (WGS) entry which is preliminary data.</text>
</comment>
<dbReference type="Pfam" id="PF00440">
    <property type="entry name" value="TetR_N"/>
    <property type="match status" value="1"/>
</dbReference>
<dbReference type="SUPFAM" id="SSF46689">
    <property type="entry name" value="Homeodomain-like"/>
    <property type="match status" value="1"/>
</dbReference>
<dbReference type="Gene3D" id="1.10.357.10">
    <property type="entry name" value="Tetracycline Repressor, domain 2"/>
    <property type="match status" value="1"/>
</dbReference>
<evidence type="ECO:0000256" key="5">
    <source>
        <dbReference type="SAM" id="MobiDB-lite"/>
    </source>
</evidence>
<keyword evidence="1" id="KW-0805">Transcription regulation</keyword>
<feature type="compositionally biased region" description="Low complexity" evidence="5">
    <location>
        <begin position="1"/>
        <end position="18"/>
    </location>
</feature>
<proteinExistence type="predicted"/>
<evidence type="ECO:0000256" key="3">
    <source>
        <dbReference type="ARBA" id="ARBA00023163"/>
    </source>
</evidence>
<keyword evidence="3" id="KW-0804">Transcription</keyword>
<evidence type="ECO:0000313" key="7">
    <source>
        <dbReference type="EMBL" id="MCB4822372.1"/>
    </source>
</evidence>
<dbReference type="PANTHER" id="PTHR30055:SF234">
    <property type="entry name" value="HTH-TYPE TRANSCRIPTIONAL REGULATOR BETI"/>
    <property type="match status" value="1"/>
</dbReference>